<evidence type="ECO:0000256" key="1">
    <source>
        <dbReference type="PROSITE-ProRule" id="PRU00023"/>
    </source>
</evidence>
<proteinExistence type="predicted"/>
<evidence type="ECO:0000259" key="3">
    <source>
        <dbReference type="Pfam" id="PF17111"/>
    </source>
</evidence>
<feature type="region of interest" description="Disordered" evidence="2">
    <location>
        <begin position="239"/>
        <end position="258"/>
    </location>
</feature>
<dbReference type="PROSITE" id="PS50297">
    <property type="entry name" value="ANK_REP_REGION"/>
    <property type="match status" value="1"/>
</dbReference>
<feature type="compositionally biased region" description="Polar residues" evidence="2">
    <location>
        <begin position="180"/>
        <end position="192"/>
    </location>
</feature>
<keyword evidence="1" id="KW-0040">ANK repeat</keyword>
<protein>
    <submittedName>
        <fullName evidence="4">Peroxisomal NADH pyrophosphatase NUDT12</fullName>
    </submittedName>
</protein>
<keyword evidence="5" id="KW-1185">Reference proteome</keyword>
<dbReference type="Pfam" id="PF17111">
    <property type="entry name" value="PigL_N"/>
    <property type="match status" value="1"/>
</dbReference>
<accession>A0AAN6ZTZ8</accession>
<organism evidence="4 5">
    <name type="scientific">Chaetomidium leptoderma</name>
    <dbReference type="NCBI Taxonomy" id="669021"/>
    <lineage>
        <taxon>Eukaryota</taxon>
        <taxon>Fungi</taxon>
        <taxon>Dikarya</taxon>
        <taxon>Ascomycota</taxon>
        <taxon>Pezizomycotina</taxon>
        <taxon>Sordariomycetes</taxon>
        <taxon>Sordariomycetidae</taxon>
        <taxon>Sordariales</taxon>
        <taxon>Chaetomiaceae</taxon>
        <taxon>Chaetomidium</taxon>
    </lineage>
</organism>
<dbReference type="EMBL" id="MU856998">
    <property type="protein sequence ID" value="KAK4151850.1"/>
    <property type="molecule type" value="Genomic_DNA"/>
</dbReference>
<dbReference type="PROSITE" id="PS50088">
    <property type="entry name" value="ANK_REPEAT"/>
    <property type="match status" value="1"/>
</dbReference>
<reference evidence="4" key="2">
    <citation type="submission" date="2023-05" db="EMBL/GenBank/DDBJ databases">
        <authorList>
            <consortium name="Lawrence Berkeley National Laboratory"/>
            <person name="Steindorff A."/>
            <person name="Hensen N."/>
            <person name="Bonometti L."/>
            <person name="Westerberg I."/>
            <person name="Brannstrom I.O."/>
            <person name="Guillou S."/>
            <person name="Cros-Aarteil S."/>
            <person name="Calhoun S."/>
            <person name="Haridas S."/>
            <person name="Kuo A."/>
            <person name="Mondo S."/>
            <person name="Pangilinan J."/>
            <person name="Riley R."/>
            <person name="Labutti K."/>
            <person name="Andreopoulos B."/>
            <person name="Lipzen A."/>
            <person name="Chen C."/>
            <person name="Yanf M."/>
            <person name="Daum C."/>
            <person name="Ng V."/>
            <person name="Clum A."/>
            <person name="Ohm R."/>
            <person name="Martin F."/>
            <person name="Silar P."/>
            <person name="Natvig D."/>
            <person name="Lalanne C."/>
            <person name="Gautier V."/>
            <person name="Ament-Velasquez S.L."/>
            <person name="Kruys A."/>
            <person name="Hutchinson M.I."/>
            <person name="Powell A.J."/>
            <person name="Barry K."/>
            <person name="Miller A.N."/>
            <person name="Grigoriev I.V."/>
            <person name="Debuchy R."/>
            <person name="Gladieux P."/>
            <person name="Thoren M.H."/>
            <person name="Johannesson H."/>
        </authorList>
    </citation>
    <scope>NUCLEOTIDE SEQUENCE</scope>
    <source>
        <strain evidence="4">CBS 538.74</strain>
    </source>
</reference>
<name>A0AAN6ZTZ8_9PEZI</name>
<feature type="region of interest" description="Disordered" evidence="2">
    <location>
        <begin position="175"/>
        <end position="195"/>
    </location>
</feature>
<evidence type="ECO:0000313" key="4">
    <source>
        <dbReference type="EMBL" id="KAK4151850.1"/>
    </source>
</evidence>
<dbReference type="InterPro" id="IPR036770">
    <property type="entry name" value="Ankyrin_rpt-contain_sf"/>
</dbReference>
<comment type="caution">
    <text evidence="4">The sequence shown here is derived from an EMBL/GenBank/DDBJ whole genome shotgun (WGS) entry which is preliminary data.</text>
</comment>
<dbReference type="InterPro" id="IPR002110">
    <property type="entry name" value="Ankyrin_rpt"/>
</dbReference>
<sequence length="449" mass="48690">MDPVSAGASVLAFVGLAFKSANVIHQVLSAVKDGSQSLGHLVSDIAQLQDILERLSSLEAESIDEGSAKALVSMAKRCADDVGDIESKLRRLRIPPTERRVGKLWKRLVIAVSEKDLAHMQGLVRGHFMMLSVQLGLLQAMQMPASRSQLSEMLEGLKQLKEQVSTLHAKASPVAAAQTDPLTTNTNATSDIQEPPAIDLELEQSISRLVALIGEKESTIPSDDAQQMIADLEALLQSAEREESRTENQHSDHCGKEQNVTGELKLIRSLIASAPTVAVNGTAISMNEPGIMVHQDRKRKTIELSGGNQLALYVNRRTRRRRDVSGQGSNRDFIAKVIFHPAGKKSTVVMSVNRAQLAAGSFLSIPRLAVHNVVSHDSPIFKLAKEGNIQNLLELVRTGQASLHDRDDTGSSLLHHGARHGHLALCKLLIQHGLDVDEIATNGHSSEYG</sequence>
<feature type="domain" description="Azaphilone pigments biosynthesis cluster protein L N-terminal" evidence="3">
    <location>
        <begin position="1"/>
        <end position="187"/>
    </location>
</feature>
<gene>
    <name evidence="4" type="ORF">C8A00DRAFT_16809</name>
</gene>
<dbReference type="AlphaFoldDB" id="A0AAN6ZTZ8"/>
<evidence type="ECO:0000313" key="5">
    <source>
        <dbReference type="Proteomes" id="UP001302745"/>
    </source>
</evidence>
<reference evidence="4" key="1">
    <citation type="journal article" date="2023" name="Mol. Phylogenet. Evol.">
        <title>Genome-scale phylogeny and comparative genomics of the fungal order Sordariales.</title>
        <authorList>
            <person name="Hensen N."/>
            <person name="Bonometti L."/>
            <person name="Westerberg I."/>
            <person name="Brannstrom I.O."/>
            <person name="Guillou S."/>
            <person name="Cros-Aarteil S."/>
            <person name="Calhoun S."/>
            <person name="Haridas S."/>
            <person name="Kuo A."/>
            <person name="Mondo S."/>
            <person name="Pangilinan J."/>
            <person name="Riley R."/>
            <person name="LaButti K."/>
            <person name="Andreopoulos B."/>
            <person name="Lipzen A."/>
            <person name="Chen C."/>
            <person name="Yan M."/>
            <person name="Daum C."/>
            <person name="Ng V."/>
            <person name="Clum A."/>
            <person name="Steindorff A."/>
            <person name="Ohm R.A."/>
            <person name="Martin F."/>
            <person name="Silar P."/>
            <person name="Natvig D.O."/>
            <person name="Lalanne C."/>
            <person name="Gautier V."/>
            <person name="Ament-Velasquez S.L."/>
            <person name="Kruys A."/>
            <person name="Hutchinson M.I."/>
            <person name="Powell A.J."/>
            <person name="Barry K."/>
            <person name="Miller A.N."/>
            <person name="Grigoriev I.V."/>
            <person name="Debuchy R."/>
            <person name="Gladieux P."/>
            <person name="Hiltunen Thoren M."/>
            <person name="Johannesson H."/>
        </authorList>
    </citation>
    <scope>NUCLEOTIDE SEQUENCE</scope>
    <source>
        <strain evidence="4">CBS 538.74</strain>
    </source>
</reference>
<dbReference type="InterPro" id="IPR031348">
    <property type="entry name" value="PigL_N"/>
</dbReference>
<feature type="compositionally biased region" description="Basic and acidic residues" evidence="2">
    <location>
        <begin position="239"/>
        <end position="256"/>
    </location>
</feature>
<dbReference type="SMART" id="SM00248">
    <property type="entry name" value="ANK"/>
    <property type="match status" value="2"/>
</dbReference>
<evidence type="ECO:0000256" key="2">
    <source>
        <dbReference type="SAM" id="MobiDB-lite"/>
    </source>
</evidence>
<feature type="repeat" description="ANK" evidence="1">
    <location>
        <begin position="409"/>
        <end position="441"/>
    </location>
</feature>
<dbReference type="SUPFAM" id="SSF48403">
    <property type="entry name" value="Ankyrin repeat"/>
    <property type="match status" value="1"/>
</dbReference>
<dbReference type="Proteomes" id="UP001302745">
    <property type="component" value="Unassembled WGS sequence"/>
</dbReference>
<dbReference type="Gene3D" id="1.25.40.20">
    <property type="entry name" value="Ankyrin repeat-containing domain"/>
    <property type="match status" value="1"/>
</dbReference>